<dbReference type="Gene3D" id="2.40.155.10">
    <property type="entry name" value="Green fluorescent protein"/>
    <property type="match status" value="1"/>
</dbReference>
<protein>
    <submittedName>
        <fullName evidence="1">Green fluorescent protein</fullName>
    </submittedName>
</protein>
<dbReference type="AlphaFoldDB" id="A0A7U3V473"/>
<name>A0A7U3V473_ACRTE</name>
<proteinExistence type="evidence at transcript level"/>
<dbReference type="EMBL" id="LC519770">
    <property type="protein sequence ID" value="BBV24626.1"/>
    <property type="molecule type" value="mRNA"/>
</dbReference>
<accession>A0A7U3V473</accession>
<organism evidence="1">
    <name type="scientific">Acropora tenuis</name>
    <name type="common">Purple tipped acropora</name>
    <dbReference type="NCBI Taxonomy" id="70783"/>
    <lineage>
        <taxon>Eukaryota</taxon>
        <taxon>Metazoa</taxon>
        <taxon>Cnidaria</taxon>
        <taxon>Anthozoa</taxon>
        <taxon>Hexacorallia</taxon>
        <taxon>Scleractinia</taxon>
        <taxon>Astrocoeniina</taxon>
        <taxon>Acroporidae</taxon>
        <taxon>Acropora</taxon>
    </lineage>
</organism>
<dbReference type="SUPFAM" id="SSF54511">
    <property type="entry name" value="GFP-like"/>
    <property type="match status" value="1"/>
</dbReference>
<reference evidence="1" key="1">
    <citation type="journal article" date="2021" name="G3 (Bethesda)">
        <title>Color morphs of the coral, Acropora tenuis, show different responses to environmental stress and different expression profiles of fluorescent-protein genes.</title>
        <authorList>
            <person name="Satoh N."/>
            <person name="Kinjo K."/>
            <person name="Shintaku K."/>
            <person name="Kezuka D."/>
            <person name="Ishimori H."/>
            <person name="Yokokura A."/>
            <person name="Hagiwara K."/>
            <person name="Hisata K."/>
            <person name="Kawamitsu M."/>
            <person name="Koizumi K."/>
            <person name="Shinzato C."/>
            <person name="Zayasu Y."/>
        </authorList>
    </citation>
    <scope>NUCLEOTIDE SEQUENCE</scope>
    <source>
        <strain evidence="1">S0077_g62_t1</strain>
    </source>
</reference>
<sequence length="216" mass="24344">MASSKVLKVPEELRHQTVIRGTANGKTLRLVGEGQGRPYDGKIGSVLKSTTGPLHIPMHLLDIVASFGFPTYSNYHEDTKDLFKISDEYEYERSITFENGGHMKTLSKITKHSDHLSGDFQVLECTVQAPELECIEPVVETFIPAGPGKIDSYAVIAWRIKGGGYFTARCESQYRLKHEESLPHLQFRMVHFNTNHSQEVLDQNESLHVIRHLPGL</sequence>
<evidence type="ECO:0000313" key="1">
    <source>
        <dbReference type="EMBL" id="BBV24626.1"/>
    </source>
</evidence>
<dbReference type="InterPro" id="IPR009017">
    <property type="entry name" value="GFP"/>
</dbReference>